<dbReference type="AlphaFoldDB" id="A0A418BF09"/>
<feature type="region of interest" description="Disordered" evidence="1">
    <location>
        <begin position="126"/>
        <end position="150"/>
    </location>
</feature>
<dbReference type="GO" id="GO:1904262">
    <property type="term" value="P:negative regulation of TORC1 signaling"/>
    <property type="evidence" value="ECO:0007669"/>
    <property type="project" value="TreeGrafter"/>
</dbReference>
<dbReference type="PANTHER" id="PTHR13179">
    <property type="entry name" value="DEP DOMAIN CONTAINING PROTEIN 5"/>
    <property type="match status" value="1"/>
</dbReference>
<reference evidence="2 3" key="1">
    <citation type="submission" date="2018-08" db="EMBL/GenBank/DDBJ databases">
        <title>Aphanomyces genome sequencing and annotation.</title>
        <authorList>
            <person name="Minardi D."/>
            <person name="Oidtmann B."/>
            <person name="Van Der Giezen M."/>
            <person name="Studholme D.J."/>
        </authorList>
    </citation>
    <scope>NUCLEOTIDE SEQUENCE [LARGE SCALE GENOMIC DNA]</scope>
    <source>
        <strain evidence="2 3">Si</strain>
    </source>
</reference>
<dbReference type="EMBL" id="QUTB01010633">
    <property type="protein sequence ID" value="RHY39315.1"/>
    <property type="molecule type" value="Genomic_DNA"/>
</dbReference>
<sequence>MLLVDAHWYPNATFHVDVRWLACSGTVVDDFVTTFKRKCKHAHLDLRRVPEFTQVHQLHIHPFLSSVLLPFVGPQYPIDRRGGDKQEDDGVDVQVETFELHQQCLSWGFVLDGAHVADSGGIGHGLMPKQQLSPGAQRHGSGQRRPPPETWKARGYVQYMHRHAPVFIRVLHHGIVWIPSYAYDNQATADLVRPLYDTLCRWIQQGGRAQTVLDC</sequence>
<name>A0A418BF09_APHAT</name>
<dbReference type="Proteomes" id="UP000283543">
    <property type="component" value="Unassembled WGS sequence"/>
</dbReference>
<protein>
    <submittedName>
        <fullName evidence="2">Uncharacterized protein</fullName>
    </submittedName>
</protein>
<dbReference type="GO" id="GO:1990130">
    <property type="term" value="C:GATOR1 complex"/>
    <property type="evidence" value="ECO:0007669"/>
    <property type="project" value="TreeGrafter"/>
</dbReference>
<dbReference type="VEuPathDB" id="FungiDB:H257_06351"/>
<dbReference type="InterPro" id="IPR027244">
    <property type="entry name" value="IML1"/>
</dbReference>
<comment type="caution">
    <text evidence="2">The sequence shown here is derived from an EMBL/GenBank/DDBJ whole genome shotgun (WGS) entry which is preliminary data.</text>
</comment>
<evidence type="ECO:0000313" key="2">
    <source>
        <dbReference type="EMBL" id="RHY39315.1"/>
    </source>
</evidence>
<organism evidence="2 3">
    <name type="scientific">Aphanomyces astaci</name>
    <name type="common">Crayfish plague agent</name>
    <dbReference type="NCBI Taxonomy" id="112090"/>
    <lineage>
        <taxon>Eukaryota</taxon>
        <taxon>Sar</taxon>
        <taxon>Stramenopiles</taxon>
        <taxon>Oomycota</taxon>
        <taxon>Saprolegniomycetes</taxon>
        <taxon>Saprolegniales</taxon>
        <taxon>Verrucalvaceae</taxon>
        <taxon>Aphanomyces</taxon>
    </lineage>
</organism>
<accession>A0A418BF09</accession>
<evidence type="ECO:0000256" key="1">
    <source>
        <dbReference type="SAM" id="MobiDB-lite"/>
    </source>
</evidence>
<proteinExistence type="predicted"/>
<dbReference type="GO" id="GO:0010508">
    <property type="term" value="P:positive regulation of autophagy"/>
    <property type="evidence" value="ECO:0007669"/>
    <property type="project" value="TreeGrafter"/>
</dbReference>
<evidence type="ECO:0000313" key="3">
    <source>
        <dbReference type="Proteomes" id="UP000283543"/>
    </source>
</evidence>
<dbReference type="GO" id="GO:0005096">
    <property type="term" value="F:GTPase activator activity"/>
    <property type="evidence" value="ECO:0007669"/>
    <property type="project" value="InterPro"/>
</dbReference>
<gene>
    <name evidence="2" type="ORF">DYB34_003998</name>
</gene>
<dbReference type="PANTHER" id="PTHR13179:SF8">
    <property type="entry name" value="GATOR COMPLEX PROTEIN DEPDC5"/>
    <property type="match status" value="1"/>
</dbReference>